<dbReference type="RefSeq" id="WP_120674058.1">
    <property type="nucleotide sequence ID" value="NZ_RAZS01000002.1"/>
</dbReference>
<evidence type="ECO:0000313" key="2">
    <source>
        <dbReference type="Proteomes" id="UP000271548"/>
    </source>
</evidence>
<organism evidence="1 2">
    <name type="scientific">Micromonospora musae</name>
    <dbReference type="NCBI Taxonomy" id="1894970"/>
    <lineage>
        <taxon>Bacteria</taxon>
        <taxon>Bacillati</taxon>
        <taxon>Actinomycetota</taxon>
        <taxon>Actinomycetes</taxon>
        <taxon>Micromonosporales</taxon>
        <taxon>Micromonosporaceae</taxon>
        <taxon>Micromonospora</taxon>
    </lineage>
</organism>
<sequence length="173" mass="18751">MEIIPGVGVEAVKIGDPRGVVEQKLGPPVHAGTHTRAVYNSVDPMLVVTYDQDDAIELVEVGYGVHDQVFFDGVQLTYRFMDEVMTDLAAKGHLGTPSDIGFDLQAGFAIFSMASLSAHELDPDAPEDDPRHIVEGVGIAPYSYFTDDQPPLNGTAEELEAWLRQRGVLPAES</sequence>
<comment type="caution">
    <text evidence="1">The sequence shown here is derived from an EMBL/GenBank/DDBJ whole genome shotgun (WGS) entry which is preliminary data.</text>
</comment>
<name>A0ABX9RF03_9ACTN</name>
<dbReference type="EMBL" id="RAZS01000002">
    <property type="protein sequence ID" value="RKN22043.1"/>
    <property type="molecule type" value="Genomic_DNA"/>
</dbReference>
<keyword evidence="2" id="KW-1185">Reference proteome</keyword>
<protein>
    <submittedName>
        <fullName evidence="1">Uncharacterized protein</fullName>
    </submittedName>
</protein>
<evidence type="ECO:0000313" key="1">
    <source>
        <dbReference type="EMBL" id="RKN22043.1"/>
    </source>
</evidence>
<accession>A0ABX9RF03</accession>
<reference evidence="1 2" key="1">
    <citation type="submission" date="2018-09" db="EMBL/GenBank/DDBJ databases">
        <title>Micromonospora sp. nov. MS1-9, isolated from a root of Musa sp.</title>
        <authorList>
            <person name="Kuncharoen N."/>
            <person name="Kudo T."/>
            <person name="Ohkuma M."/>
            <person name="Yuki M."/>
            <person name="Tanasupawat S."/>
        </authorList>
    </citation>
    <scope>NUCLEOTIDE SEQUENCE [LARGE SCALE GENOMIC DNA]</scope>
    <source>
        <strain evidence="1 2">NGC1-4</strain>
    </source>
</reference>
<dbReference type="Proteomes" id="UP000271548">
    <property type="component" value="Unassembled WGS sequence"/>
</dbReference>
<gene>
    <name evidence="1" type="ORF">D7147_04695</name>
</gene>
<proteinExistence type="predicted"/>